<dbReference type="InterPro" id="IPR029068">
    <property type="entry name" value="Glyas_Bleomycin-R_OHBP_Dase"/>
</dbReference>
<dbReference type="Pfam" id="PF00903">
    <property type="entry name" value="Glyoxalase"/>
    <property type="match status" value="1"/>
</dbReference>
<dbReference type="Proteomes" id="UP001054889">
    <property type="component" value="Unassembled WGS sequence"/>
</dbReference>
<reference evidence="2" key="2">
    <citation type="submission" date="2021-12" db="EMBL/GenBank/DDBJ databases">
        <title>Resequencing data analysis of finger millet.</title>
        <authorList>
            <person name="Hatakeyama M."/>
            <person name="Aluri S."/>
            <person name="Balachadran M.T."/>
            <person name="Sivarajan S.R."/>
            <person name="Poveda L."/>
            <person name="Shimizu-Inatsugi R."/>
            <person name="Schlapbach R."/>
            <person name="Sreeman S.M."/>
            <person name="Shimizu K.K."/>
        </authorList>
    </citation>
    <scope>NUCLEOTIDE SEQUENCE</scope>
</reference>
<dbReference type="PANTHER" id="PTHR46142">
    <property type="match status" value="1"/>
</dbReference>
<organism evidence="2 3">
    <name type="scientific">Eleusine coracana subsp. coracana</name>
    <dbReference type="NCBI Taxonomy" id="191504"/>
    <lineage>
        <taxon>Eukaryota</taxon>
        <taxon>Viridiplantae</taxon>
        <taxon>Streptophyta</taxon>
        <taxon>Embryophyta</taxon>
        <taxon>Tracheophyta</taxon>
        <taxon>Spermatophyta</taxon>
        <taxon>Magnoliopsida</taxon>
        <taxon>Liliopsida</taxon>
        <taxon>Poales</taxon>
        <taxon>Poaceae</taxon>
        <taxon>PACMAD clade</taxon>
        <taxon>Chloridoideae</taxon>
        <taxon>Cynodonteae</taxon>
        <taxon>Eleusininae</taxon>
        <taxon>Eleusine</taxon>
    </lineage>
</organism>
<dbReference type="InterPro" id="IPR037523">
    <property type="entry name" value="VOC_core"/>
</dbReference>
<dbReference type="CDD" id="cd07245">
    <property type="entry name" value="VOC_like"/>
    <property type="match status" value="1"/>
</dbReference>
<dbReference type="PANTHER" id="PTHR46142:SF10">
    <property type="entry name" value="OS01G0173600 PROTEIN"/>
    <property type="match status" value="1"/>
</dbReference>
<protein>
    <recommendedName>
        <fullName evidence="1">VOC domain-containing protein</fullName>
    </recommendedName>
</protein>
<gene>
    <name evidence="2" type="primary">ga23317</name>
    <name evidence="2" type="ORF">PR202_ga23317</name>
</gene>
<name>A0AAV5D6C0_ELECO</name>
<feature type="domain" description="VOC" evidence="1">
    <location>
        <begin position="26"/>
        <end position="149"/>
    </location>
</feature>
<accession>A0AAV5D6C0</accession>
<comment type="caution">
    <text evidence="2">The sequence shown here is derived from an EMBL/GenBank/DDBJ whole genome shotgun (WGS) entry which is preliminary data.</text>
</comment>
<dbReference type="SUPFAM" id="SSF54593">
    <property type="entry name" value="Glyoxalase/Bleomycin resistance protein/Dihydroxybiphenyl dioxygenase"/>
    <property type="match status" value="1"/>
</dbReference>
<proteinExistence type="predicted"/>
<reference evidence="2" key="1">
    <citation type="journal article" date="2018" name="DNA Res.">
        <title>Multiple hybrid de novo genome assembly of finger millet, an orphan allotetraploid crop.</title>
        <authorList>
            <person name="Hatakeyama M."/>
            <person name="Aluri S."/>
            <person name="Balachadran M.T."/>
            <person name="Sivarajan S.R."/>
            <person name="Patrignani A."/>
            <person name="Gruter S."/>
            <person name="Poveda L."/>
            <person name="Shimizu-Inatsugi R."/>
            <person name="Baeten J."/>
            <person name="Francoijs K.J."/>
            <person name="Nataraja K.N."/>
            <person name="Reddy Y.A.N."/>
            <person name="Phadnis S."/>
            <person name="Ravikumar R.L."/>
            <person name="Schlapbach R."/>
            <person name="Sreeman S.M."/>
            <person name="Shimizu K.K."/>
        </authorList>
    </citation>
    <scope>NUCLEOTIDE SEQUENCE</scope>
</reference>
<sequence length="240" mass="25914">MVNTTGVEPAQISGGGARGRGLPLSTLNHISVVCRCLKSSLSFYTDVLGFVPIHRPGSLDFAGAWLFNYGIGIHLLQAEDPESMPPKKTEINPKDNHISFQCESIEAVHRRLKELGIKYVERRVEEGGIYVDQVFFHDPDGFMIEVCTCDNLPIVPLVPDGYDILRMPHSAPPPACKRPSPPLPVPAAVLPPPPTTPAPPAQCVPAMASGGSYVVGEVEAMRSCPDRARVHAGLMIHSLP</sequence>
<evidence type="ECO:0000259" key="1">
    <source>
        <dbReference type="PROSITE" id="PS51819"/>
    </source>
</evidence>
<evidence type="ECO:0000313" key="3">
    <source>
        <dbReference type="Proteomes" id="UP001054889"/>
    </source>
</evidence>
<dbReference type="EMBL" id="BQKI01000012">
    <property type="protein sequence ID" value="GJN05667.1"/>
    <property type="molecule type" value="Genomic_DNA"/>
</dbReference>
<keyword evidence="3" id="KW-1185">Reference proteome</keyword>
<evidence type="ECO:0000313" key="2">
    <source>
        <dbReference type="EMBL" id="GJN05667.1"/>
    </source>
</evidence>
<dbReference type="AlphaFoldDB" id="A0AAV5D6C0"/>
<dbReference type="Gene3D" id="3.10.180.10">
    <property type="entry name" value="2,3-Dihydroxybiphenyl 1,2-Dioxygenase, domain 1"/>
    <property type="match status" value="1"/>
</dbReference>
<dbReference type="PROSITE" id="PS51819">
    <property type="entry name" value="VOC"/>
    <property type="match status" value="1"/>
</dbReference>
<dbReference type="InterPro" id="IPR004360">
    <property type="entry name" value="Glyas_Fos-R_dOase_dom"/>
</dbReference>